<comment type="caution">
    <text evidence="2">The sequence shown here is derived from an EMBL/GenBank/DDBJ whole genome shotgun (WGS) entry which is preliminary data.</text>
</comment>
<keyword evidence="1" id="KW-1133">Transmembrane helix</keyword>
<name>A0A2C6KK74_9APIC</name>
<keyword evidence="1" id="KW-0812">Transmembrane</keyword>
<gene>
    <name evidence="2" type="ORF">CSUI_008650</name>
</gene>
<accession>A0A2C6KK74</accession>
<sequence length="90" mass="10286">MWTEERKDSFPLLPSLPPSSPKSLLMKPLPLLSLGDLSSALLFFSSSFVIFLFVNRHFLSVSFFSLVCTYTSPSVYIHQDVYLDDDPVYF</sequence>
<reference evidence="2 3" key="1">
    <citation type="journal article" date="2017" name="Int. J. Parasitol.">
        <title>The genome of the protozoan parasite Cystoisospora suis and a reverse vaccinology approach to identify vaccine candidates.</title>
        <authorList>
            <person name="Palmieri N."/>
            <person name="Shrestha A."/>
            <person name="Ruttkowski B."/>
            <person name="Beck T."/>
            <person name="Vogl C."/>
            <person name="Tomley F."/>
            <person name="Blake D.P."/>
            <person name="Joachim A."/>
        </authorList>
    </citation>
    <scope>NUCLEOTIDE SEQUENCE [LARGE SCALE GENOMIC DNA]</scope>
    <source>
        <strain evidence="2 3">Wien I</strain>
    </source>
</reference>
<dbReference type="EMBL" id="MIGC01004900">
    <property type="protein sequence ID" value="PHJ17529.1"/>
    <property type="molecule type" value="Genomic_DNA"/>
</dbReference>
<keyword evidence="3" id="KW-1185">Reference proteome</keyword>
<evidence type="ECO:0000313" key="2">
    <source>
        <dbReference type="EMBL" id="PHJ17529.1"/>
    </source>
</evidence>
<organism evidence="2 3">
    <name type="scientific">Cystoisospora suis</name>
    <dbReference type="NCBI Taxonomy" id="483139"/>
    <lineage>
        <taxon>Eukaryota</taxon>
        <taxon>Sar</taxon>
        <taxon>Alveolata</taxon>
        <taxon>Apicomplexa</taxon>
        <taxon>Conoidasida</taxon>
        <taxon>Coccidia</taxon>
        <taxon>Eucoccidiorida</taxon>
        <taxon>Eimeriorina</taxon>
        <taxon>Sarcocystidae</taxon>
        <taxon>Cystoisospora</taxon>
    </lineage>
</organism>
<evidence type="ECO:0008006" key="4">
    <source>
        <dbReference type="Google" id="ProtNLM"/>
    </source>
</evidence>
<keyword evidence="1" id="KW-0472">Membrane</keyword>
<dbReference type="GeneID" id="94431988"/>
<dbReference type="RefSeq" id="XP_067919248.1">
    <property type="nucleotide sequence ID" value="XM_068068777.1"/>
</dbReference>
<feature type="transmembrane region" description="Helical" evidence="1">
    <location>
        <begin position="31"/>
        <end position="54"/>
    </location>
</feature>
<dbReference type="VEuPathDB" id="ToxoDB:CSUI_008650"/>
<protein>
    <recommendedName>
        <fullName evidence="4">Transmembrane protein</fullName>
    </recommendedName>
</protein>
<dbReference type="Proteomes" id="UP000221165">
    <property type="component" value="Unassembled WGS sequence"/>
</dbReference>
<proteinExistence type="predicted"/>
<evidence type="ECO:0000256" key="1">
    <source>
        <dbReference type="SAM" id="Phobius"/>
    </source>
</evidence>
<dbReference type="AlphaFoldDB" id="A0A2C6KK74"/>
<evidence type="ECO:0000313" key="3">
    <source>
        <dbReference type="Proteomes" id="UP000221165"/>
    </source>
</evidence>